<dbReference type="EMBL" id="FOFV01000004">
    <property type="protein sequence ID" value="SEQ76967.1"/>
    <property type="molecule type" value="Genomic_DNA"/>
</dbReference>
<dbReference type="Proteomes" id="UP000199503">
    <property type="component" value="Unassembled WGS sequence"/>
</dbReference>
<reference evidence="3" key="1">
    <citation type="submission" date="2016-10" db="EMBL/GenBank/DDBJ databases">
        <authorList>
            <person name="Varghese N."/>
            <person name="Submissions S."/>
        </authorList>
    </citation>
    <scope>NUCLEOTIDE SEQUENCE [LARGE SCALE GENOMIC DNA]</scope>
    <source>
        <strain evidence="3">DSM 44437</strain>
    </source>
</reference>
<dbReference type="OrthoDB" id="3683301at2"/>
<evidence type="ECO:0000313" key="2">
    <source>
        <dbReference type="EMBL" id="SEQ76967.1"/>
    </source>
</evidence>
<name>A0A1H9IR22_9PSEU</name>
<dbReference type="AlphaFoldDB" id="A0A1H9IR22"/>
<feature type="signal peptide" evidence="1">
    <location>
        <begin position="1"/>
        <end position="22"/>
    </location>
</feature>
<protein>
    <submittedName>
        <fullName evidence="2">Uncharacterized protein</fullName>
    </submittedName>
</protein>
<sequence>MKRLLGVASALLLSTSATSAGAAETGWAGVEMAPSAGWKVLETGHWTIRGGVLATFDVNITNRSDRDVSDLHVRISLPPAKLAVTGWDGEYWRCWSVEGGPGVEGVHCAAAFLAVPGEAFPTLQIHTRGREHHSDTIDVYAESGGAETSHAGVPYSIDLST</sequence>
<feature type="chain" id="PRO_5011531552" evidence="1">
    <location>
        <begin position="23"/>
        <end position="161"/>
    </location>
</feature>
<dbReference type="STRING" id="65499.SAMN04488000_104291"/>
<dbReference type="RefSeq" id="WP_089915048.1">
    <property type="nucleotide sequence ID" value="NZ_FOFV01000004.1"/>
</dbReference>
<proteinExistence type="predicted"/>
<gene>
    <name evidence="2" type="ORF">SAMN04488000_104291</name>
</gene>
<evidence type="ECO:0000313" key="3">
    <source>
        <dbReference type="Proteomes" id="UP000199503"/>
    </source>
</evidence>
<evidence type="ECO:0000256" key="1">
    <source>
        <dbReference type="SAM" id="SignalP"/>
    </source>
</evidence>
<keyword evidence="3" id="KW-1185">Reference proteome</keyword>
<accession>A0A1H9IR22</accession>
<organism evidence="2 3">
    <name type="scientific">Lentzea albida</name>
    <dbReference type="NCBI Taxonomy" id="65499"/>
    <lineage>
        <taxon>Bacteria</taxon>
        <taxon>Bacillati</taxon>
        <taxon>Actinomycetota</taxon>
        <taxon>Actinomycetes</taxon>
        <taxon>Pseudonocardiales</taxon>
        <taxon>Pseudonocardiaceae</taxon>
        <taxon>Lentzea</taxon>
    </lineage>
</organism>
<keyword evidence="1" id="KW-0732">Signal</keyword>